<keyword evidence="2" id="KW-0808">Transferase</keyword>
<dbReference type="PANTHER" id="PTHR43464:SF75">
    <property type="entry name" value="METHYLTRANSFERASE TYPE 11"/>
    <property type="match status" value="1"/>
</dbReference>
<dbReference type="CDD" id="cd02440">
    <property type="entry name" value="AdoMet_MTases"/>
    <property type="match status" value="1"/>
</dbReference>
<protein>
    <submittedName>
        <fullName evidence="2">Class I SAM-dependent methyltransferase</fullName>
    </submittedName>
</protein>
<evidence type="ECO:0000259" key="1">
    <source>
        <dbReference type="Pfam" id="PF13649"/>
    </source>
</evidence>
<gene>
    <name evidence="2" type="ORF">PQR62_09970</name>
</gene>
<dbReference type="PANTHER" id="PTHR43464">
    <property type="entry name" value="METHYLTRANSFERASE"/>
    <property type="match status" value="1"/>
</dbReference>
<evidence type="ECO:0000313" key="2">
    <source>
        <dbReference type="EMBL" id="MFL9924592.1"/>
    </source>
</evidence>
<dbReference type="InterPro" id="IPR041698">
    <property type="entry name" value="Methyltransf_25"/>
</dbReference>
<accession>A0ABW9A8D8</accession>
<keyword evidence="2" id="KW-0489">Methyltransferase</keyword>
<dbReference type="Proteomes" id="UP001629246">
    <property type="component" value="Unassembled WGS sequence"/>
</dbReference>
<dbReference type="EMBL" id="JAQQFM010000004">
    <property type="protein sequence ID" value="MFL9924592.1"/>
    <property type="molecule type" value="Genomic_DNA"/>
</dbReference>
<dbReference type="Pfam" id="PF13649">
    <property type="entry name" value="Methyltransf_25"/>
    <property type="match status" value="1"/>
</dbReference>
<reference evidence="2 3" key="1">
    <citation type="journal article" date="2024" name="Chem. Sci.">
        <title>Discovery of megapolipeptins by genome mining of a Burkholderiales bacteria collection.</title>
        <authorList>
            <person name="Paulo B.S."/>
            <person name="Recchia M.J.J."/>
            <person name="Lee S."/>
            <person name="Fergusson C.H."/>
            <person name="Romanowski S.B."/>
            <person name="Hernandez A."/>
            <person name="Krull N."/>
            <person name="Liu D.Y."/>
            <person name="Cavanagh H."/>
            <person name="Bos A."/>
            <person name="Gray C.A."/>
            <person name="Murphy B.T."/>
            <person name="Linington R.G."/>
            <person name="Eustaquio A.S."/>
        </authorList>
    </citation>
    <scope>NUCLEOTIDE SEQUENCE [LARGE SCALE GENOMIC DNA]</scope>
    <source>
        <strain evidence="2 3">RL21-008-BIB-A</strain>
    </source>
</reference>
<evidence type="ECO:0000313" key="3">
    <source>
        <dbReference type="Proteomes" id="UP001629246"/>
    </source>
</evidence>
<dbReference type="GO" id="GO:0032259">
    <property type="term" value="P:methylation"/>
    <property type="evidence" value="ECO:0007669"/>
    <property type="project" value="UniProtKB-KW"/>
</dbReference>
<feature type="domain" description="Methyltransferase" evidence="1">
    <location>
        <begin position="41"/>
        <end position="139"/>
    </location>
</feature>
<proteinExistence type="predicted"/>
<dbReference type="Gene3D" id="3.40.50.150">
    <property type="entry name" value="Vaccinia Virus protein VP39"/>
    <property type="match status" value="1"/>
</dbReference>
<keyword evidence="3" id="KW-1185">Reference proteome</keyword>
<sequence length="254" mass="28865">MSVFGAYARYYDLLYRDKDYAGEVEFIASLLRKHVPRAESILEMGCGTGIHAQRLVEKGYTVHGIDLSDDMLAAAKQRVEALPAMRERLTFDSGNVRTYKAGLKFDIVISLFHVVSYQSTNADLRAMFQNAAQHLKDGGAFIFDFWHGPAVLTERPSVRMKRMESDEIAVTRVATPSVNMIENYVDVRYDIFIRDKKTTFVEELSETHRMRYLFLTEIEMLARDAGLNFVSSCEWMTGQAASEQTWGVCAVLSK</sequence>
<comment type="caution">
    <text evidence="2">The sequence shown here is derived from an EMBL/GenBank/DDBJ whole genome shotgun (WGS) entry which is preliminary data.</text>
</comment>
<organism evidence="2 3">
    <name type="scientific">Herbaspirillum lusitanum</name>
    <dbReference type="NCBI Taxonomy" id="213312"/>
    <lineage>
        <taxon>Bacteria</taxon>
        <taxon>Pseudomonadati</taxon>
        <taxon>Pseudomonadota</taxon>
        <taxon>Betaproteobacteria</taxon>
        <taxon>Burkholderiales</taxon>
        <taxon>Oxalobacteraceae</taxon>
        <taxon>Herbaspirillum</taxon>
    </lineage>
</organism>
<dbReference type="RefSeq" id="WP_408157389.1">
    <property type="nucleotide sequence ID" value="NZ_JAQQFM010000004.1"/>
</dbReference>
<dbReference type="InterPro" id="IPR029063">
    <property type="entry name" value="SAM-dependent_MTases_sf"/>
</dbReference>
<name>A0ABW9A8D8_9BURK</name>
<dbReference type="SUPFAM" id="SSF53335">
    <property type="entry name" value="S-adenosyl-L-methionine-dependent methyltransferases"/>
    <property type="match status" value="1"/>
</dbReference>
<dbReference type="GO" id="GO:0008168">
    <property type="term" value="F:methyltransferase activity"/>
    <property type="evidence" value="ECO:0007669"/>
    <property type="project" value="UniProtKB-KW"/>
</dbReference>
<dbReference type="Gene3D" id="2.20.130.10">
    <property type="entry name" value="CAC2371-like domains"/>
    <property type="match status" value="1"/>
</dbReference>